<feature type="domain" description="Integrase SAM-like N-terminal" evidence="2">
    <location>
        <begin position="2"/>
        <end position="55"/>
    </location>
</feature>
<reference evidence="4" key="1">
    <citation type="journal article" date="2019" name="Int. J. Syst. Evol. Microbiol.">
        <title>The Global Catalogue of Microorganisms (GCM) 10K type strain sequencing project: providing services to taxonomists for standard genome sequencing and annotation.</title>
        <authorList>
            <consortium name="The Broad Institute Genomics Platform"/>
            <consortium name="The Broad Institute Genome Sequencing Center for Infectious Disease"/>
            <person name="Wu L."/>
            <person name="Ma J."/>
        </authorList>
    </citation>
    <scope>NUCLEOTIDE SEQUENCE [LARGE SCALE GENOMIC DNA]</scope>
    <source>
        <strain evidence="4">CGMCC 4.7330</strain>
    </source>
</reference>
<gene>
    <name evidence="3" type="ORF">ACFO0B_03060</name>
</gene>
<dbReference type="EMBL" id="JBHSAX010000003">
    <property type="protein sequence ID" value="MFC3960963.1"/>
    <property type="molecule type" value="Genomic_DNA"/>
</dbReference>
<sequence>MWLRELAACDFSPSSLRSYGFDLLRWLRFLHVHEVAWQRAERGHVRGLVEHLRTAPNPQRLRRSPEAAPLDSVNPIRGTCSWITSTRSRPAWTTRASTRSPTTWPGCSGGRFCRSTPPRTTCG</sequence>
<proteinExistence type="predicted"/>
<dbReference type="Pfam" id="PF02899">
    <property type="entry name" value="Phage_int_SAM_1"/>
    <property type="match status" value="1"/>
</dbReference>
<dbReference type="Gene3D" id="1.10.150.130">
    <property type="match status" value="1"/>
</dbReference>
<evidence type="ECO:0000259" key="2">
    <source>
        <dbReference type="Pfam" id="PF02899"/>
    </source>
</evidence>
<keyword evidence="4" id="KW-1185">Reference proteome</keyword>
<keyword evidence="1" id="KW-0238">DNA-binding</keyword>
<evidence type="ECO:0000256" key="1">
    <source>
        <dbReference type="ARBA" id="ARBA00023125"/>
    </source>
</evidence>
<dbReference type="RefSeq" id="WP_378610864.1">
    <property type="nucleotide sequence ID" value="NZ_JBHSAX010000003.1"/>
</dbReference>
<dbReference type="InterPro" id="IPR010998">
    <property type="entry name" value="Integrase_recombinase_N"/>
</dbReference>
<name>A0ABV8DMB2_9NOCA</name>
<evidence type="ECO:0000313" key="3">
    <source>
        <dbReference type="EMBL" id="MFC3960963.1"/>
    </source>
</evidence>
<dbReference type="Proteomes" id="UP001595696">
    <property type="component" value="Unassembled WGS sequence"/>
</dbReference>
<evidence type="ECO:0000313" key="4">
    <source>
        <dbReference type="Proteomes" id="UP001595696"/>
    </source>
</evidence>
<organism evidence="3 4">
    <name type="scientific">Nocardia jiangsuensis</name>
    <dbReference type="NCBI Taxonomy" id="1691563"/>
    <lineage>
        <taxon>Bacteria</taxon>
        <taxon>Bacillati</taxon>
        <taxon>Actinomycetota</taxon>
        <taxon>Actinomycetes</taxon>
        <taxon>Mycobacteriales</taxon>
        <taxon>Nocardiaceae</taxon>
        <taxon>Nocardia</taxon>
    </lineage>
</organism>
<dbReference type="InterPro" id="IPR004107">
    <property type="entry name" value="Integrase_SAM-like_N"/>
</dbReference>
<accession>A0ABV8DMB2</accession>
<protein>
    <submittedName>
        <fullName evidence="3">Site-specific integrase</fullName>
    </submittedName>
</protein>
<comment type="caution">
    <text evidence="3">The sequence shown here is derived from an EMBL/GenBank/DDBJ whole genome shotgun (WGS) entry which is preliminary data.</text>
</comment>